<dbReference type="RefSeq" id="WP_127122602.1">
    <property type="nucleotide sequence ID" value="NZ_BHXQ01000004.1"/>
</dbReference>
<dbReference type="AlphaFoldDB" id="A0A401UAP5"/>
<evidence type="ECO:0000313" key="2">
    <source>
        <dbReference type="Proteomes" id="UP000288227"/>
    </source>
</evidence>
<name>A0A401UAP5_9BACT</name>
<keyword evidence="2" id="KW-1185">Reference proteome</keyword>
<organism evidence="1 2">
    <name type="scientific">Chryseotalea sanaruensis</name>
    <dbReference type="NCBI Taxonomy" id="2482724"/>
    <lineage>
        <taxon>Bacteria</taxon>
        <taxon>Pseudomonadati</taxon>
        <taxon>Bacteroidota</taxon>
        <taxon>Cytophagia</taxon>
        <taxon>Cytophagales</taxon>
        <taxon>Chryseotaleaceae</taxon>
        <taxon>Chryseotalea</taxon>
    </lineage>
</organism>
<accession>A0A401UAP5</accession>
<dbReference type="EMBL" id="BHXQ01000004">
    <property type="protein sequence ID" value="GCC51942.1"/>
    <property type="molecule type" value="Genomic_DNA"/>
</dbReference>
<sequence>MRYLLIIFLFTATAFVNGPKLVKTKISDGITVAIPETFTPMLPDDIVQRLPSVRAPLAAYTNPDRDIDFSVNISATQWPDANLELAGKFFRSGLQNLYDQVDFINEGVVEIHGKQYLFFEIESRTNGLRANESQRAPVIKYTYIQYLVEKNRTLVFSFNCPSRVKEDWQETAIQVMKSVRVK</sequence>
<evidence type="ECO:0000313" key="1">
    <source>
        <dbReference type="EMBL" id="GCC51942.1"/>
    </source>
</evidence>
<dbReference type="OrthoDB" id="249246at2"/>
<reference evidence="1 2" key="1">
    <citation type="submission" date="2018-11" db="EMBL/GenBank/DDBJ databases">
        <title>Chryseotalea sanarue gen. nov., sp., nov., a member of the family Cytophagaceae, isolated from a brackish lake in Hamamatsu Japan.</title>
        <authorList>
            <person name="Maejima Y."/>
            <person name="Iino T."/>
            <person name="Muraguchi Y."/>
            <person name="Fukuda K."/>
            <person name="Ohkuma M."/>
            <person name="Moriuchi R."/>
            <person name="Dohra H."/>
            <person name="Kimbara K."/>
            <person name="Shintani M."/>
        </authorList>
    </citation>
    <scope>NUCLEOTIDE SEQUENCE [LARGE SCALE GENOMIC DNA]</scope>
    <source>
        <strain evidence="1 2">Ys</strain>
    </source>
</reference>
<protein>
    <recommendedName>
        <fullName evidence="3">PsbP C-terminal domain-containing protein</fullName>
    </recommendedName>
</protein>
<evidence type="ECO:0008006" key="3">
    <source>
        <dbReference type="Google" id="ProtNLM"/>
    </source>
</evidence>
<comment type="caution">
    <text evidence="1">The sequence shown here is derived from an EMBL/GenBank/DDBJ whole genome shotgun (WGS) entry which is preliminary data.</text>
</comment>
<dbReference type="Proteomes" id="UP000288227">
    <property type="component" value="Unassembled WGS sequence"/>
</dbReference>
<gene>
    <name evidence="1" type="ORF">SanaruYs_21730</name>
</gene>
<proteinExistence type="predicted"/>